<dbReference type="EMBL" id="NMUH01000197">
    <property type="protein sequence ID" value="MQL74247.1"/>
    <property type="molecule type" value="Genomic_DNA"/>
</dbReference>
<evidence type="ECO:0000313" key="1">
    <source>
        <dbReference type="EMBL" id="MQL74247.1"/>
    </source>
</evidence>
<protein>
    <submittedName>
        <fullName evidence="1">Uncharacterized protein</fullName>
    </submittedName>
</protein>
<accession>A0A843TWI1</accession>
<dbReference type="Proteomes" id="UP000652761">
    <property type="component" value="Unassembled WGS sequence"/>
</dbReference>
<keyword evidence="2" id="KW-1185">Reference proteome</keyword>
<organism evidence="1 2">
    <name type="scientific">Colocasia esculenta</name>
    <name type="common">Wild taro</name>
    <name type="synonym">Arum esculentum</name>
    <dbReference type="NCBI Taxonomy" id="4460"/>
    <lineage>
        <taxon>Eukaryota</taxon>
        <taxon>Viridiplantae</taxon>
        <taxon>Streptophyta</taxon>
        <taxon>Embryophyta</taxon>
        <taxon>Tracheophyta</taxon>
        <taxon>Spermatophyta</taxon>
        <taxon>Magnoliopsida</taxon>
        <taxon>Liliopsida</taxon>
        <taxon>Araceae</taxon>
        <taxon>Aroideae</taxon>
        <taxon>Colocasieae</taxon>
        <taxon>Colocasia</taxon>
    </lineage>
</organism>
<reference evidence="1" key="1">
    <citation type="submission" date="2017-07" db="EMBL/GenBank/DDBJ databases">
        <title>Taro Niue Genome Assembly and Annotation.</title>
        <authorList>
            <person name="Atibalentja N."/>
            <person name="Keating K."/>
            <person name="Fields C.J."/>
        </authorList>
    </citation>
    <scope>NUCLEOTIDE SEQUENCE</scope>
    <source>
        <strain evidence="1">Niue_2</strain>
        <tissue evidence="1">Leaf</tissue>
    </source>
</reference>
<evidence type="ECO:0000313" key="2">
    <source>
        <dbReference type="Proteomes" id="UP000652761"/>
    </source>
</evidence>
<comment type="caution">
    <text evidence="1">The sequence shown here is derived from an EMBL/GenBank/DDBJ whole genome shotgun (WGS) entry which is preliminary data.</text>
</comment>
<gene>
    <name evidence="1" type="ORF">Taro_006597</name>
</gene>
<dbReference type="AlphaFoldDB" id="A0A843TWI1"/>
<proteinExistence type="predicted"/>
<sequence>MSKRGSSLSTYLDMFKVNAKQNMALHRFLQNWVPAQTVWRWTAPCESGFATFQISRVLTFKSPSRTKVRSPNSPNISGFPLLRVPPRSTETNHEFWGSSDEAQACSPQTISSSSCNLIEILLLRVEDSSVADNPAFSSSHCRSVSRLDVIPVKGIPVMALEFQRSNLGTFYYQIVFT</sequence>
<name>A0A843TWI1_COLES</name>